<comment type="caution">
    <text evidence="11">The sequence shown here is derived from an EMBL/GenBank/DDBJ whole genome shotgun (WGS) entry which is preliminary data.</text>
</comment>
<dbReference type="InterPro" id="IPR003594">
    <property type="entry name" value="HATPase_dom"/>
</dbReference>
<name>A0A414UXD4_MEDGN</name>
<keyword evidence="9" id="KW-0812">Transmembrane</keyword>
<dbReference type="GO" id="GO:0005886">
    <property type="term" value="C:plasma membrane"/>
    <property type="evidence" value="ECO:0007669"/>
    <property type="project" value="TreeGrafter"/>
</dbReference>
<dbReference type="PANTHER" id="PTHR45453">
    <property type="entry name" value="PHOSPHATE REGULON SENSOR PROTEIN PHOR"/>
    <property type="match status" value="1"/>
</dbReference>
<dbReference type="SUPFAM" id="SSF47384">
    <property type="entry name" value="Homodimeric domain of signal transducing histidine kinase"/>
    <property type="match status" value="1"/>
</dbReference>
<evidence type="ECO:0000256" key="3">
    <source>
        <dbReference type="ARBA" id="ARBA00012438"/>
    </source>
</evidence>
<dbReference type="Pfam" id="PF00512">
    <property type="entry name" value="HisKA"/>
    <property type="match status" value="1"/>
</dbReference>
<dbReference type="GO" id="GO:0000155">
    <property type="term" value="F:phosphorelay sensor kinase activity"/>
    <property type="evidence" value="ECO:0007669"/>
    <property type="project" value="InterPro"/>
</dbReference>
<comment type="catalytic activity">
    <reaction evidence="1">
        <text>ATP + protein L-histidine = ADP + protein N-phospho-L-histidine.</text>
        <dbReference type="EC" id="2.7.13.3"/>
    </reaction>
</comment>
<evidence type="ECO:0000256" key="4">
    <source>
        <dbReference type="ARBA" id="ARBA00022553"/>
    </source>
</evidence>
<dbReference type="SUPFAM" id="SSF55874">
    <property type="entry name" value="ATPase domain of HSP90 chaperone/DNA topoisomerase II/histidine kinase"/>
    <property type="match status" value="1"/>
</dbReference>
<evidence type="ECO:0000256" key="9">
    <source>
        <dbReference type="SAM" id="Phobius"/>
    </source>
</evidence>
<dbReference type="Proteomes" id="UP000283981">
    <property type="component" value="Unassembled WGS sequence"/>
</dbReference>
<evidence type="ECO:0000256" key="8">
    <source>
        <dbReference type="SAM" id="Coils"/>
    </source>
</evidence>
<dbReference type="SMART" id="SM00387">
    <property type="entry name" value="HATPase_c"/>
    <property type="match status" value="1"/>
</dbReference>
<dbReference type="GO" id="GO:0004721">
    <property type="term" value="F:phosphoprotein phosphatase activity"/>
    <property type="evidence" value="ECO:0007669"/>
    <property type="project" value="TreeGrafter"/>
</dbReference>
<dbReference type="CDD" id="cd00082">
    <property type="entry name" value="HisKA"/>
    <property type="match status" value="1"/>
</dbReference>
<dbReference type="PANTHER" id="PTHR45453:SF1">
    <property type="entry name" value="PHOSPHATE REGULON SENSOR PROTEIN PHOR"/>
    <property type="match status" value="1"/>
</dbReference>
<dbReference type="InterPro" id="IPR003661">
    <property type="entry name" value="HisK_dim/P_dom"/>
</dbReference>
<evidence type="ECO:0000313" key="12">
    <source>
        <dbReference type="Proteomes" id="UP000283981"/>
    </source>
</evidence>
<dbReference type="Gene3D" id="1.10.287.130">
    <property type="match status" value="1"/>
</dbReference>
<evidence type="ECO:0000313" key="11">
    <source>
        <dbReference type="EMBL" id="RHG86326.1"/>
    </source>
</evidence>
<reference evidence="11 12" key="1">
    <citation type="submission" date="2018-08" db="EMBL/GenBank/DDBJ databases">
        <title>A genome reference for cultivated species of the human gut microbiota.</title>
        <authorList>
            <person name="Zou Y."/>
            <person name="Xue W."/>
            <person name="Luo G."/>
        </authorList>
    </citation>
    <scope>NUCLEOTIDE SEQUENCE [LARGE SCALE GENOMIC DNA]</scope>
    <source>
        <strain evidence="11 12">AM21-18</strain>
    </source>
</reference>
<dbReference type="InterPro" id="IPR005467">
    <property type="entry name" value="His_kinase_dom"/>
</dbReference>
<gene>
    <name evidence="11" type="ORF">DW243_05715</name>
</gene>
<protein>
    <recommendedName>
        <fullName evidence="3">histidine kinase</fullName>
        <ecNumber evidence="3">2.7.13.3</ecNumber>
    </recommendedName>
</protein>
<keyword evidence="9" id="KW-0472">Membrane</keyword>
<feature type="domain" description="Histidine kinase" evidence="10">
    <location>
        <begin position="92"/>
        <end position="298"/>
    </location>
</feature>
<keyword evidence="8" id="KW-0175">Coiled coil</keyword>
<comment type="subcellular location">
    <subcellularLocation>
        <location evidence="2">Membrane</location>
    </subcellularLocation>
</comment>
<dbReference type="EMBL" id="QRIS01000007">
    <property type="protein sequence ID" value="RHG86326.1"/>
    <property type="molecule type" value="Genomic_DNA"/>
</dbReference>
<keyword evidence="7" id="KW-0902">Two-component regulatory system</keyword>
<sequence>MEFWLLVVISILLILIFILLFKLFLVQKTAREIEAQFAERLMTETNTLIDISYQDKNMRRLAERLNSELRKLRKERHRFQQGDLELKSAVTNISHDLRTPLTAISGYLDLLDNVEKSEAAERYIEVIKNRTEVLKQLTEELFRYSIITSPEYDNSVELVVVNVVLEESILGFYAALQERKITPNISMTEKKVIRKVNRAALSRIFSNLINNAIKYSDGDLNITLTDAGKITFSNTASDLSEVDVKRLFDRFYTVENARKSTGLGLSISRILIEQMNGTISAQYENGKLTICIQLPDVSDD</sequence>
<proteinExistence type="predicted"/>
<evidence type="ECO:0000256" key="2">
    <source>
        <dbReference type="ARBA" id="ARBA00004370"/>
    </source>
</evidence>
<dbReference type="RefSeq" id="WP_074044991.1">
    <property type="nucleotide sequence ID" value="NZ_QRIP01000007.1"/>
</dbReference>
<keyword evidence="9" id="KW-1133">Transmembrane helix</keyword>
<dbReference type="InterPro" id="IPR004358">
    <property type="entry name" value="Sig_transdc_His_kin-like_C"/>
</dbReference>
<dbReference type="Pfam" id="PF02518">
    <property type="entry name" value="HATPase_c"/>
    <property type="match status" value="1"/>
</dbReference>
<dbReference type="InterPro" id="IPR036097">
    <property type="entry name" value="HisK_dim/P_sf"/>
</dbReference>
<dbReference type="InterPro" id="IPR050351">
    <property type="entry name" value="BphY/WalK/GraS-like"/>
</dbReference>
<evidence type="ECO:0000256" key="5">
    <source>
        <dbReference type="ARBA" id="ARBA00022679"/>
    </source>
</evidence>
<evidence type="ECO:0000256" key="1">
    <source>
        <dbReference type="ARBA" id="ARBA00000085"/>
    </source>
</evidence>
<feature type="coiled-coil region" evidence="8">
    <location>
        <begin position="55"/>
        <end position="82"/>
    </location>
</feature>
<dbReference type="Gene3D" id="3.30.565.10">
    <property type="entry name" value="Histidine kinase-like ATPase, C-terminal domain"/>
    <property type="match status" value="1"/>
</dbReference>
<evidence type="ECO:0000256" key="7">
    <source>
        <dbReference type="ARBA" id="ARBA00023012"/>
    </source>
</evidence>
<keyword evidence="5" id="KW-0808">Transferase</keyword>
<feature type="transmembrane region" description="Helical" evidence="9">
    <location>
        <begin position="6"/>
        <end position="25"/>
    </location>
</feature>
<dbReference type="PRINTS" id="PR00344">
    <property type="entry name" value="BCTRLSENSOR"/>
</dbReference>
<dbReference type="PROSITE" id="PS50109">
    <property type="entry name" value="HIS_KIN"/>
    <property type="match status" value="1"/>
</dbReference>
<dbReference type="GO" id="GO:0016036">
    <property type="term" value="P:cellular response to phosphate starvation"/>
    <property type="evidence" value="ECO:0007669"/>
    <property type="project" value="TreeGrafter"/>
</dbReference>
<accession>A0A414UXD4</accession>
<keyword evidence="6 11" id="KW-0418">Kinase</keyword>
<dbReference type="AlphaFoldDB" id="A0A414UXD4"/>
<dbReference type="SMART" id="SM00388">
    <property type="entry name" value="HisKA"/>
    <property type="match status" value="1"/>
</dbReference>
<dbReference type="EC" id="2.7.13.3" evidence="3"/>
<dbReference type="InterPro" id="IPR036890">
    <property type="entry name" value="HATPase_C_sf"/>
</dbReference>
<evidence type="ECO:0000259" key="10">
    <source>
        <dbReference type="PROSITE" id="PS50109"/>
    </source>
</evidence>
<evidence type="ECO:0000256" key="6">
    <source>
        <dbReference type="ARBA" id="ARBA00022777"/>
    </source>
</evidence>
<keyword evidence="4" id="KW-0597">Phosphoprotein</keyword>
<dbReference type="CDD" id="cd00075">
    <property type="entry name" value="HATPase"/>
    <property type="match status" value="1"/>
</dbReference>
<organism evidence="11 12">
    <name type="scientific">Mediterraneibacter gnavus</name>
    <name type="common">Ruminococcus gnavus</name>
    <dbReference type="NCBI Taxonomy" id="33038"/>
    <lineage>
        <taxon>Bacteria</taxon>
        <taxon>Bacillati</taxon>
        <taxon>Bacillota</taxon>
        <taxon>Clostridia</taxon>
        <taxon>Lachnospirales</taxon>
        <taxon>Lachnospiraceae</taxon>
        <taxon>Mediterraneibacter</taxon>
    </lineage>
</organism>